<dbReference type="Gene3D" id="2.60.40.10">
    <property type="entry name" value="Immunoglobulins"/>
    <property type="match status" value="2"/>
</dbReference>
<dbReference type="AlphaFoldDB" id="A0A3G1A585"/>
<gene>
    <name evidence="3" type="ORF">TCARB_0890</name>
</gene>
<protein>
    <recommendedName>
        <fullName evidence="2">Alpha-galactosidase NEW3 domain-containing protein</fullName>
    </recommendedName>
</protein>
<dbReference type="Proteomes" id="UP000266720">
    <property type="component" value="Chromosome"/>
</dbReference>
<dbReference type="STRING" id="697581.TCARB_0890"/>
<keyword evidence="1" id="KW-0812">Transmembrane</keyword>
<dbReference type="KEGG" id="tcb:TCARB_0890"/>
<name>A0A3G1A585_9CREN</name>
<dbReference type="InterPro" id="IPR008969">
    <property type="entry name" value="CarboxyPept-like_regulatory"/>
</dbReference>
<sequence length="555" mass="59462">MLYADSGAYGYIVDPNGSPVRDAVVTVLDSNSGVVAMTTTGPNGFFQVALLPGTYTLRVSKAGYVDKTIQFTYGKTGYPVFLGNITLDYAVQYSLPVRNITIPILTYVSLPFTITNKGPRSEDIGIRTNTNCSLTVEFLQGTTIVSKASLNPGDTLSLQMRLWAPYQKTASCTVNIYLDTTVPRTIIMQVNILNTTLGTISAQTKSITAQPGATVSLPVKVTNTLSKIFTADLALGLPQGWTASLQDQNGNAVSTIQLDPQQSIQLLLKVYVPKDAEQASYPVQVKITGRDPYFTETLAFQVNIVAGTPNVALSLNAPHVDAYAGATAKFPFTLGNTGTADCLASFNLSGLPNGYKWQITDSQGNVVSQVYVKAGSTASLTLAVTIPPEVEPTTIPLTLSASCGSSMDKAQLSLGVMGTYKLSFVTQSFYLETVPGSTQTFQIQVQNTGYSSLTNLNLAFTSVPSGFTVNVDPVNVLVLTPGDTATFTVTITTTGDINTGDYYLTFVVKADQLPQTSRDLHVFVKPQQSMVYVALVAVLLVVGALYLVYRRFGRR</sequence>
<feature type="domain" description="Alpha-galactosidase NEW3" evidence="2">
    <location>
        <begin position="210"/>
        <end position="288"/>
    </location>
</feature>
<accession>A0A3G1A585</accession>
<dbReference type="InterPro" id="IPR013783">
    <property type="entry name" value="Ig-like_fold"/>
</dbReference>
<dbReference type="PANTHER" id="PTHR39198:SF1">
    <property type="entry name" value="ALPHA-GALACTOSIDASE NEW3 DOMAIN-CONTAINING PROTEIN"/>
    <property type="match status" value="1"/>
</dbReference>
<evidence type="ECO:0000259" key="2">
    <source>
        <dbReference type="Pfam" id="PF10633"/>
    </source>
</evidence>
<dbReference type="SUPFAM" id="SSF49464">
    <property type="entry name" value="Carboxypeptidase regulatory domain-like"/>
    <property type="match status" value="1"/>
</dbReference>
<keyword evidence="1" id="KW-0472">Membrane</keyword>
<dbReference type="EMBL" id="CP007493">
    <property type="protein sequence ID" value="AJB41940.1"/>
    <property type="molecule type" value="Genomic_DNA"/>
</dbReference>
<organism evidence="3 4">
    <name type="scientific">Thermofilum adornatum 1505</name>
    <dbReference type="NCBI Taxonomy" id="697581"/>
    <lineage>
        <taxon>Archaea</taxon>
        <taxon>Thermoproteota</taxon>
        <taxon>Thermoprotei</taxon>
        <taxon>Thermofilales</taxon>
        <taxon>Thermofilaceae</taxon>
        <taxon>Thermofilum</taxon>
    </lineage>
</organism>
<dbReference type="Pfam" id="PF10633">
    <property type="entry name" value="NPCBM_assoc"/>
    <property type="match status" value="2"/>
</dbReference>
<evidence type="ECO:0000256" key="1">
    <source>
        <dbReference type="SAM" id="Phobius"/>
    </source>
</evidence>
<dbReference type="PANTHER" id="PTHR39198">
    <property type="entry name" value="HYPOTHETICAL MEMBRANE PROTEIN, CONSERVED"/>
    <property type="match status" value="1"/>
</dbReference>
<evidence type="ECO:0000313" key="3">
    <source>
        <dbReference type="EMBL" id="AJB41940.1"/>
    </source>
</evidence>
<dbReference type="Gene3D" id="2.60.40.1120">
    <property type="entry name" value="Carboxypeptidase-like, regulatory domain"/>
    <property type="match status" value="1"/>
</dbReference>
<dbReference type="Pfam" id="PF13620">
    <property type="entry name" value="CarboxypepD_reg"/>
    <property type="match status" value="1"/>
</dbReference>
<feature type="domain" description="Alpha-galactosidase NEW3" evidence="2">
    <location>
        <begin position="434"/>
        <end position="509"/>
    </location>
</feature>
<evidence type="ECO:0000313" key="4">
    <source>
        <dbReference type="Proteomes" id="UP000266720"/>
    </source>
</evidence>
<feature type="transmembrane region" description="Helical" evidence="1">
    <location>
        <begin position="530"/>
        <end position="549"/>
    </location>
</feature>
<dbReference type="InterPro" id="IPR018905">
    <property type="entry name" value="A-galactase_NEW3"/>
</dbReference>
<reference evidence="4" key="1">
    <citation type="book" date="2010" name="EXTREMOPHILES" publisher="0:0-0">
        <title>Complete genome sequences of ten hyperthermophilic archaea reveal their metabolic capabilities and possible ecological roles.</title>
        <editorList>
            <person name="?"/>
        </editorList>
        <authorList>
            <person name="Ravin N.V."/>
            <person name="Mardanov A.V."/>
            <person name="Bonch-Osmolovskaya E.A."/>
            <person name="Skryabin K.G."/>
        </authorList>
    </citation>
    <scope>NUCLEOTIDE SEQUENCE [LARGE SCALE GENOMIC DNA]</scope>
    <source>
        <strain evidence="4">1505</strain>
    </source>
</reference>
<keyword evidence="1" id="KW-1133">Transmembrane helix</keyword>
<proteinExistence type="predicted"/>